<dbReference type="PROSITE" id="PS50983">
    <property type="entry name" value="FE_B12_PBP"/>
    <property type="match status" value="1"/>
</dbReference>
<dbReference type="RefSeq" id="WP_277104456.1">
    <property type="nucleotide sequence ID" value="NZ_BAAAJS010000025.1"/>
</dbReference>
<dbReference type="InterPro" id="IPR051313">
    <property type="entry name" value="Bact_iron-sidero_bind"/>
</dbReference>
<dbReference type="EMBL" id="JAVDYF010000001">
    <property type="protein sequence ID" value="MDR7353831.1"/>
    <property type="molecule type" value="Genomic_DNA"/>
</dbReference>
<evidence type="ECO:0000256" key="4">
    <source>
        <dbReference type="ARBA" id="ARBA00022729"/>
    </source>
</evidence>
<feature type="domain" description="Fe/B12 periplasmic-binding" evidence="6">
    <location>
        <begin position="61"/>
        <end position="336"/>
    </location>
</feature>
<keyword evidence="8" id="KW-1185">Reference proteome</keyword>
<dbReference type="Pfam" id="PF01497">
    <property type="entry name" value="Peripla_BP_2"/>
    <property type="match status" value="1"/>
</dbReference>
<evidence type="ECO:0000256" key="5">
    <source>
        <dbReference type="SAM" id="SignalP"/>
    </source>
</evidence>
<dbReference type="CDD" id="cd01146">
    <property type="entry name" value="FhuD"/>
    <property type="match status" value="1"/>
</dbReference>
<evidence type="ECO:0000259" key="6">
    <source>
        <dbReference type="PROSITE" id="PS50983"/>
    </source>
</evidence>
<keyword evidence="4 5" id="KW-0732">Signal</keyword>
<protein>
    <submittedName>
        <fullName evidence="7">Iron complex transport system substrate-binding protein</fullName>
    </submittedName>
</protein>
<accession>A0ABU2B6C5</accession>
<dbReference type="PROSITE" id="PS51257">
    <property type="entry name" value="PROKAR_LIPOPROTEIN"/>
    <property type="match status" value="1"/>
</dbReference>
<comment type="similarity">
    <text evidence="2">Belongs to the bacterial solute-binding protein 8 family.</text>
</comment>
<dbReference type="Gene3D" id="3.40.50.1980">
    <property type="entry name" value="Nitrogenase molybdenum iron protein domain"/>
    <property type="match status" value="2"/>
</dbReference>
<dbReference type="PANTHER" id="PTHR30532">
    <property type="entry name" value="IRON III DICITRATE-BINDING PERIPLASMIC PROTEIN"/>
    <property type="match status" value="1"/>
</dbReference>
<organism evidence="7 8">
    <name type="scientific">Corynebacterium felinum</name>
    <dbReference type="NCBI Taxonomy" id="131318"/>
    <lineage>
        <taxon>Bacteria</taxon>
        <taxon>Bacillati</taxon>
        <taxon>Actinomycetota</taxon>
        <taxon>Actinomycetes</taxon>
        <taxon>Mycobacteriales</taxon>
        <taxon>Corynebacteriaceae</taxon>
        <taxon>Corynebacterium</taxon>
    </lineage>
</organism>
<keyword evidence="3" id="KW-0813">Transport</keyword>
<evidence type="ECO:0000256" key="3">
    <source>
        <dbReference type="ARBA" id="ARBA00022448"/>
    </source>
</evidence>
<evidence type="ECO:0000256" key="2">
    <source>
        <dbReference type="ARBA" id="ARBA00008814"/>
    </source>
</evidence>
<dbReference type="InterPro" id="IPR002491">
    <property type="entry name" value="ABC_transptr_periplasmic_BD"/>
</dbReference>
<feature type="signal peptide" evidence="5">
    <location>
        <begin position="1"/>
        <end position="27"/>
    </location>
</feature>
<comment type="subcellular location">
    <subcellularLocation>
        <location evidence="1">Cell envelope</location>
    </subcellularLocation>
</comment>
<sequence length="336" mass="35790">MSLNRRSFLKILSATMITTIGASSLVACTNTPSTQTTGDGATRIVKDIEDNDVEVPATPERIVTLSEPTLDGVLALGLTPIGAVAGRGQQDIPNYLKEAGHDIPIFGSVAQPNFEVIGAAKPDLILVDGTSVNNNPPVLEALRAIAPVVYTGYAGGDWKDNLRLTADAVNKKEEGEKIIANYAKHAEEVSKKLGDYKDSTFSVVRWQGTNGSLILNELPAGRALLDVGLKRPASQDRRGRGHSEPVSLENLKDLDADYMFFGTLGGSSVSNQQAGGDADHEAAVKAIEQAKKLPGFTDLVAFQSQHIIPVDGSVWTSTGGPLLMHRIIDDIEKNLV</sequence>
<dbReference type="PANTHER" id="PTHR30532:SF25">
    <property type="entry name" value="IRON(III) DICITRATE-BINDING PERIPLASMIC PROTEIN"/>
    <property type="match status" value="1"/>
</dbReference>
<proteinExistence type="inferred from homology"/>
<gene>
    <name evidence="7" type="ORF">J2S37_000369</name>
</gene>
<reference evidence="7 8" key="1">
    <citation type="submission" date="2023-07" db="EMBL/GenBank/DDBJ databases">
        <title>Sequencing the genomes of 1000 actinobacteria strains.</title>
        <authorList>
            <person name="Klenk H.-P."/>
        </authorList>
    </citation>
    <scope>NUCLEOTIDE SEQUENCE [LARGE SCALE GENOMIC DNA]</scope>
    <source>
        <strain evidence="7 8">DSM 44508</strain>
    </source>
</reference>
<feature type="chain" id="PRO_5045291698" evidence="5">
    <location>
        <begin position="28"/>
        <end position="336"/>
    </location>
</feature>
<evidence type="ECO:0000313" key="8">
    <source>
        <dbReference type="Proteomes" id="UP001183619"/>
    </source>
</evidence>
<dbReference type="SUPFAM" id="SSF53807">
    <property type="entry name" value="Helical backbone' metal receptor"/>
    <property type="match status" value="1"/>
</dbReference>
<evidence type="ECO:0000256" key="1">
    <source>
        <dbReference type="ARBA" id="ARBA00004196"/>
    </source>
</evidence>
<dbReference type="Proteomes" id="UP001183619">
    <property type="component" value="Unassembled WGS sequence"/>
</dbReference>
<comment type="caution">
    <text evidence="7">The sequence shown here is derived from an EMBL/GenBank/DDBJ whole genome shotgun (WGS) entry which is preliminary data.</text>
</comment>
<name>A0ABU2B6C5_9CORY</name>
<evidence type="ECO:0000313" key="7">
    <source>
        <dbReference type="EMBL" id="MDR7353831.1"/>
    </source>
</evidence>